<evidence type="ECO:0000313" key="2">
    <source>
        <dbReference type="EMBL" id="PSB15436.1"/>
    </source>
</evidence>
<dbReference type="CDD" id="cd06532">
    <property type="entry name" value="Glyco_transf_25"/>
    <property type="match status" value="1"/>
</dbReference>
<name>A0A2T1D4S6_9CYAN</name>
<evidence type="ECO:0000313" key="3">
    <source>
        <dbReference type="Proteomes" id="UP000238634"/>
    </source>
</evidence>
<comment type="caution">
    <text evidence="2">The sequence shown here is derived from an EMBL/GenBank/DDBJ whole genome shotgun (WGS) entry which is preliminary data.</text>
</comment>
<protein>
    <submittedName>
        <fullName evidence="2">LPS biosynthesis glycosyltransferase</fullName>
    </submittedName>
</protein>
<gene>
    <name evidence="2" type="ORF">C7B65_24410</name>
</gene>
<reference evidence="2 3" key="2">
    <citation type="submission" date="2018-03" db="EMBL/GenBank/DDBJ databases">
        <title>The ancient ancestry and fast evolution of plastids.</title>
        <authorList>
            <person name="Moore K.R."/>
            <person name="Magnabosco C."/>
            <person name="Momper L."/>
            <person name="Gold D.A."/>
            <person name="Bosak T."/>
            <person name="Fournier G.P."/>
        </authorList>
    </citation>
    <scope>NUCLEOTIDE SEQUENCE [LARGE SCALE GENOMIC DNA]</scope>
    <source>
        <strain evidence="2 3">ULC007</strain>
    </source>
</reference>
<feature type="domain" description="Glycosyl transferase family 25" evidence="1">
    <location>
        <begin position="9"/>
        <end position="118"/>
    </location>
</feature>
<sequence length="243" mass="27787">MLVKDFFERIYVINLPERVDRRKDIIRELNKAELPLTPNKIEIFSATRPESAERFPSIPVRGCFLSHLAILKQAKREGLANVLVIEDDLTIAKKFVPNQAAIVEQLTQSDWGFVYLGHTAEVSKDTPIKLQPFPADEWILTTHFYGVNSTIFDRLIDFLEEVQQRPADHPQGGATYPDWAYSYFRAQNPDVLTLIAAPNLGWQRSSRSDLHGTAWFDTTPVVRDLAGVARRGKIWLRNLQDKS</sequence>
<reference evidence="2 3" key="1">
    <citation type="submission" date="2018-02" db="EMBL/GenBank/DDBJ databases">
        <authorList>
            <person name="Cohen D.B."/>
            <person name="Kent A.D."/>
        </authorList>
    </citation>
    <scope>NUCLEOTIDE SEQUENCE [LARGE SCALE GENOMIC DNA]</scope>
    <source>
        <strain evidence="2 3">ULC007</strain>
    </source>
</reference>
<dbReference type="Pfam" id="PF01755">
    <property type="entry name" value="Glyco_transf_25"/>
    <property type="match status" value="1"/>
</dbReference>
<dbReference type="RefSeq" id="WP_073075098.1">
    <property type="nucleotide sequence ID" value="NZ_MPPI01000060.1"/>
</dbReference>
<dbReference type="Proteomes" id="UP000238634">
    <property type="component" value="Unassembled WGS sequence"/>
</dbReference>
<proteinExistence type="predicted"/>
<keyword evidence="2" id="KW-0808">Transferase</keyword>
<dbReference type="InterPro" id="IPR002654">
    <property type="entry name" value="Glyco_trans_25"/>
</dbReference>
<accession>A0A2T1D4S6</accession>
<dbReference type="AlphaFoldDB" id="A0A2T1D4S6"/>
<keyword evidence="3" id="KW-1185">Reference proteome</keyword>
<dbReference type="OrthoDB" id="9816113at2"/>
<evidence type="ECO:0000259" key="1">
    <source>
        <dbReference type="Pfam" id="PF01755"/>
    </source>
</evidence>
<organism evidence="2 3">
    <name type="scientific">Phormidesmis priestleyi ULC007</name>
    <dbReference type="NCBI Taxonomy" id="1920490"/>
    <lineage>
        <taxon>Bacteria</taxon>
        <taxon>Bacillati</taxon>
        <taxon>Cyanobacteriota</taxon>
        <taxon>Cyanophyceae</taxon>
        <taxon>Leptolyngbyales</taxon>
        <taxon>Leptolyngbyaceae</taxon>
        <taxon>Phormidesmis</taxon>
    </lineage>
</organism>
<dbReference type="GO" id="GO:0016740">
    <property type="term" value="F:transferase activity"/>
    <property type="evidence" value="ECO:0007669"/>
    <property type="project" value="UniProtKB-KW"/>
</dbReference>
<dbReference type="EMBL" id="PVWG01000061">
    <property type="protein sequence ID" value="PSB15436.1"/>
    <property type="molecule type" value="Genomic_DNA"/>
</dbReference>
<dbReference type="STRING" id="1920490.GCA_001895925_03174"/>